<dbReference type="PANTHER" id="PTHR24134">
    <property type="entry name" value="ANKYRIN REPEAT-CONTAINING PROTEIN DDB_G0279043"/>
    <property type="match status" value="1"/>
</dbReference>
<evidence type="ECO:0000256" key="2">
    <source>
        <dbReference type="ARBA" id="ARBA00023043"/>
    </source>
</evidence>
<evidence type="ECO:0000313" key="5">
    <source>
        <dbReference type="Proteomes" id="UP001266995"/>
    </source>
</evidence>
<dbReference type="AlphaFoldDB" id="A0AAW8VDX4"/>
<organism evidence="4 5">
    <name type="scientific">Bacteroides cellulosilyticus</name>
    <dbReference type="NCBI Taxonomy" id="246787"/>
    <lineage>
        <taxon>Bacteria</taxon>
        <taxon>Pseudomonadati</taxon>
        <taxon>Bacteroidota</taxon>
        <taxon>Bacteroidia</taxon>
        <taxon>Bacteroidales</taxon>
        <taxon>Bacteroidaceae</taxon>
        <taxon>Bacteroides</taxon>
    </lineage>
</organism>
<evidence type="ECO:0000313" key="4">
    <source>
        <dbReference type="EMBL" id="MDT4510837.1"/>
    </source>
</evidence>
<dbReference type="InterPro" id="IPR002110">
    <property type="entry name" value="Ankyrin_rpt"/>
</dbReference>
<accession>A0AAW8VDX4</accession>
<reference evidence="4" key="1">
    <citation type="submission" date="2023-08" db="EMBL/GenBank/DDBJ databases">
        <title>Reintroducing virulent viruses to syntetic microbiomes.</title>
        <authorList>
            <person name="Wilde J."/>
            <person name="Boyes R."/>
            <person name="Robinson A.V."/>
            <person name="Daisley B.A."/>
            <person name="Allen-Vercoe E."/>
        </authorList>
    </citation>
    <scope>NUCLEOTIDE SEQUENCE</scope>
    <source>
        <strain evidence="4">225I_12FAA</strain>
    </source>
</reference>
<protein>
    <submittedName>
        <fullName evidence="4">Ankyrin repeat domain-containing protein</fullName>
    </submittedName>
</protein>
<dbReference type="RefSeq" id="WP_234237822.1">
    <property type="nucleotide sequence ID" value="NZ_JAVSNH010000001.1"/>
</dbReference>
<evidence type="ECO:0000256" key="3">
    <source>
        <dbReference type="PROSITE-ProRule" id="PRU00023"/>
    </source>
</evidence>
<dbReference type="SMART" id="SM00248">
    <property type="entry name" value="ANK"/>
    <property type="match status" value="3"/>
</dbReference>
<dbReference type="Proteomes" id="UP001266995">
    <property type="component" value="Unassembled WGS sequence"/>
</dbReference>
<gene>
    <name evidence="4" type="ORF">RO785_07560</name>
</gene>
<dbReference type="PANTHER" id="PTHR24134:SF9">
    <property type="entry name" value="ANKYRIN REPEAT AND SOCS BOX PROTEIN 8"/>
    <property type="match status" value="1"/>
</dbReference>
<dbReference type="PROSITE" id="PS50088">
    <property type="entry name" value="ANK_REPEAT"/>
    <property type="match status" value="1"/>
</dbReference>
<sequence>MNRFDDTQLYPLILQEDFGNIEKFLKKYGIDSVDRDGRSFLTNTIEEGKNEFAKKLIDLGADINQQDNNGSTPLFAAIRAHNTEMINFLLNDPKIDSNATDKVGKNALRIALQFHPRDKELLLNLVKKGIDPFIADNNGITPYSLMLRYQSGKITKGGEKLDFSPVLEEIELSKS</sequence>
<evidence type="ECO:0000256" key="1">
    <source>
        <dbReference type="ARBA" id="ARBA00022737"/>
    </source>
</evidence>
<name>A0AAW8VDX4_9BACE</name>
<dbReference type="SUPFAM" id="SSF48403">
    <property type="entry name" value="Ankyrin repeat"/>
    <property type="match status" value="1"/>
</dbReference>
<dbReference type="EMBL" id="JAVSNH010000001">
    <property type="protein sequence ID" value="MDT4510837.1"/>
    <property type="molecule type" value="Genomic_DNA"/>
</dbReference>
<keyword evidence="1" id="KW-0677">Repeat</keyword>
<dbReference type="InterPro" id="IPR036770">
    <property type="entry name" value="Ankyrin_rpt-contain_sf"/>
</dbReference>
<comment type="caution">
    <text evidence="4">The sequence shown here is derived from an EMBL/GenBank/DDBJ whole genome shotgun (WGS) entry which is preliminary data.</text>
</comment>
<proteinExistence type="predicted"/>
<dbReference type="PROSITE" id="PS50297">
    <property type="entry name" value="ANK_REP_REGION"/>
    <property type="match status" value="1"/>
</dbReference>
<feature type="repeat" description="ANK" evidence="3">
    <location>
        <begin position="36"/>
        <end position="68"/>
    </location>
</feature>
<dbReference type="Pfam" id="PF12796">
    <property type="entry name" value="Ank_2"/>
    <property type="match status" value="1"/>
</dbReference>
<keyword evidence="2 3" id="KW-0040">ANK repeat</keyword>
<dbReference type="Gene3D" id="1.25.40.20">
    <property type="entry name" value="Ankyrin repeat-containing domain"/>
    <property type="match status" value="1"/>
</dbReference>